<evidence type="ECO:0000313" key="2">
    <source>
        <dbReference type="EMBL" id="MDF0707119.1"/>
    </source>
</evidence>
<organism evidence="2 3">
    <name type="scientific">Flagellimonas okinawensis</name>
    <dbReference type="NCBI Taxonomy" id="3031324"/>
    <lineage>
        <taxon>Bacteria</taxon>
        <taxon>Pseudomonadati</taxon>
        <taxon>Bacteroidota</taxon>
        <taxon>Flavobacteriia</taxon>
        <taxon>Flavobacteriales</taxon>
        <taxon>Flavobacteriaceae</taxon>
        <taxon>Flagellimonas</taxon>
    </lineage>
</organism>
<dbReference type="Proteomes" id="UP001217083">
    <property type="component" value="Unassembled WGS sequence"/>
</dbReference>
<keyword evidence="3" id="KW-1185">Reference proteome</keyword>
<keyword evidence="1" id="KW-0472">Membrane</keyword>
<keyword evidence="1" id="KW-1133">Transmembrane helix</keyword>
<proteinExistence type="predicted"/>
<name>A0ABT5XMK0_9FLAO</name>
<feature type="transmembrane region" description="Helical" evidence="1">
    <location>
        <begin position="6"/>
        <end position="24"/>
    </location>
</feature>
<protein>
    <recommendedName>
        <fullName evidence="4">DUF2784 domain-containing protein</fullName>
    </recommendedName>
</protein>
<keyword evidence="1" id="KW-0812">Transmembrane</keyword>
<dbReference type="EMBL" id="JARFVA010000002">
    <property type="protein sequence ID" value="MDF0707119.1"/>
    <property type="molecule type" value="Genomic_DNA"/>
</dbReference>
<accession>A0ABT5XMK0</accession>
<evidence type="ECO:0008006" key="4">
    <source>
        <dbReference type="Google" id="ProtNLM"/>
    </source>
</evidence>
<dbReference type="RefSeq" id="WP_275649150.1">
    <property type="nucleotide sequence ID" value="NZ_JARFVA010000002.1"/>
</dbReference>
<gene>
    <name evidence="2" type="ORF">PY091_07820</name>
</gene>
<sequence length="122" mass="13776">MVLIGVLVGICVFALYLAAFKLLFKAFKINPLLHLVGFYAIIELNKGIISIVPKSWLVKQINTPLEAEGAVGFLFRLNEPQMSAYDIASSTLMLCFTLFFIYNISVKNQFRKKVRQKDPSTN</sequence>
<evidence type="ECO:0000256" key="1">
    <source>
        <dbReference type="SAM" id="Phobius"/>
    </source>
</evidence>
<feature type="transmembrane region" description="Helical" evidence="1">
    <location>
        <begin position="87"/>
        <end position="106"/>
    </location>
</feature>
<reference evidence="2 3" key="1">
    <citation type="submission" date="2023-03" db="EMBL/GenBank/DDBJ databases">
        <title>Muricauda XX sp. nov. and Muricauda XXX sp. nov., two novel species isolated from Okinawa Trough.</title>
        <authorList>
            <person name="Cao W."/>
            <person name="Deng X."/>
        </authorList>
    </citation>
    <scope>NUCLEOTIDE SEQUENCE [LARGE SCALE GENOMIC DNA]</scope>
    <source>
        <strain evidence="2 3">81s02</strain>
    </source>
</reference>
<evidence type="ECO:0000313" key="3">
    <source>
        <dbReference type="Proteomes" id="UP001217083"/>
    </source>
</evidence>
<comment type="caution">
    <text evidence="2">The sequence shown here is derived from an EMBL/GenBank/DDBJ whole genome shotgun (WGS) entry which is preliminary data.</text>
</comment>